<dbReference type="EMBL" id="JAWDJR010000003">
    <property type="protein sequence ID" value="KAK9977279.1"/>
    <property type="molecule type" value="Genomic_DNA"/>
</dbReference>
<evidence type="ECO:0000259" key="8">
    <source>
        <dbReference type="Pfam" id="PF13359"/>
    </source>
</evidence>
<keyword evidence="10" id="KW-1185">Reference proteome</keyword>
<evidence type="ECO:0000256" key="2">
    <source>
        <dbReference type="ARBA" id="ARBA00004123"/>
    </source>
</evidence>
<evidence type="ECO:0000313" key="9">
    <source>
        <dbReference type="EMBL" id="KAK9977279.1"/>
    </source>
</evidence>
<feature type="domain" description="DDE Tnp4" evidence="8">
    <location>
        <begin position="172"/>
        <end position="336"/>
    </location>
</feature>
<evidence type="ECO:0000256" key="4">
    <source>
        <dbReference type="ARBA" id="ARBA00022722"/>
    </source>
</evidence>
<sequence>MFNIPVFIYGLKVFKANKKKGRLLNFIIGKAKMSIYLSRKQKVERGTECNLEDRSGFRELLRMTSEKFEILLGRVEPLITRQDTKMRQAITARERLSLTLRFLATGETYTSLSFQYRIGATTVSSIVKDTCAALHHVLKDDFLKTPKSEEEWRAIAKNFMVKWQFPHCLGALDGKHIYIQPPAHSGSVWHNYKGIFSVLMMAAVDANYKFIYISVGTQGRVSDAGLFAHSDLKKALDQGLLNVPPPEKLPGSDIVLPYTYVADEAYPLRIDLMKPYPFRQLDHNQRVYNYRLSRARRVVENAFGILANRFRVFRSTILLHPESITKITLASACLHNFLCDRRSEAYMTSTLADWEDADHRVNEGAWRRDGLGSMQCVPAERSRNPTLAAKQQRDLLKDYFVSPAGQVPWQEKYI</sequence>
<dbReference type="Pfam" id="PF13359">
    <property type="entry name" value="DDE_Tnp_4"/>
    <property type="match status" value="1"/>
</dbReference>
<evidence type="ECO:0000256" key="6">
    <source>
        <dbReference type="ARBA" id="ARBA00022801"/>
    </source>
</evidence>
<evidence type="ECO:0000256" key="1">
    <source>
        <dbReference type="ARBA" id="ARBA00001968"/>
    </source>
</evidence>
<evidence type="ECO:0000256" key="3">
    <source>
        <dbReference type="ARBA" id="ARBA00006958"/>
    </source>
</evidence>
<reference evidence="9 10" key="1">
    <citation type="submission" date="2024-05" db="EMBL/GenBank/DDBJ databases">
        <title>A high-quality chromosomal-level genome assembly of Topmouth culter (Culter alburnus).</title>
        <authorList>
            <person name="Zhao H."/>
        </authorList>
    </citation>
    <scope>NUCLEOTIDE SEQUENCE [LARGE SCALE GENOMIC DNA]</scope>
    <source>
        <strain evidence="9">CATC2023</strain>
        <tissue evidence="9">Muscle</tissue>
    </source>
</reference>
<gene>
    <name evidence="9" type="ORF">ABG768_019100</name>
</gene>
<comment type="similarity">
    <text evidence="3">Belongs to the HARBI1 family.</text>
</comment>
<comment type="cofactor">
    <cofactor evidence="1">
        <name>a divalent metal cation</name>
        <dbReference type="ChEBI" id="CHEBI:60240"/>
    </cofactor>
</comment>
<keyword evidence="6" id="KW-0378">Hydrolase</keyword>
<dbReference type="GO" id="GO:0046872">
    <property type="term" value="F:metal ion binding"/>
    <property type="evidence" value="ECO:0007669"/>
    <property type="project" value="UniProtKB-KW"/>
</dbReference>
<evidence type="ECO:0000313" key="10">
    <source>
        <dbReference type="Proteomes" id="UP001479290"/>
    </source>
</evidence>
<evidence type="ECO:0000256" key="7">
    <source>
        <dbReference type="ARBA" id="ARBA00023242"/>
    </source>
</evidence>
<proteinExistence type="inferred from homology"/>
<dbReference type="InterPro" id="IPR027806">
    <property type="entry name" value="HARBI1_dom"/>
</dbReference>
<comment type="subcellular location">
    <subcellularLocation>
        <location evidence="2">Nucleus</location>
    </subcellularLocation>
</comment>
<keyword evidence="4" id="KW-0540">Nuclease</keyword>
<dbReference type="PANTHER" id="PTHR22930:SF258">
    <property type="entry name" value="PROTEIN ALP1-LIKE ISOFORM X1"/>
    <property type="match status" value="1"/>
</dbReference>
<keyword evidence="7" id="KW-0539">Nucleus</keyword>
<protein>
    <recommendedName>
        <fullName evidence="8">DDE Tnp4 domain-containing protein</fullName>
    </recommendedName>
</protein>
<dbReference type="Proteomes" id="UP001479290">
    <property type="component" value="Unassembled WGS sequence"/>
</dbReference>
<dbReference type="AlphaFoldDB" id="A0AAW2AX09"/>
<name>A0AAW2AX09_CULAL</name>
<evidence type="ECO:0000256" key="5">
    <source>
        <dbReference type="ARBA" id="ARBA00022723"/>
    </source>
</evidence>
<keyword evidence="5" id="KW-0479">Metal-binding</keyword>
<dbReference type="PANTHER" id="PTHR22930">
    <property type="match status" value="1"/>
</dbReference>
<comment type="caution">
    <text evidence="9">The sequence shown here is derived from an EMBL/GenBank/DDBJ whole genome shotgun (WGS) entry which is preliminary data.</text>
</comment>
<dbReference type="InterPro" id="IPR045249">
    <property type="entry name" value="HARBI1-like"/>
</dbReference>
<dbReference type="GO" id="GO:0005634">
    <property type="term" value="C:nucleus"/>
    <property type="evidence" value="ECO:0007669"/>
    <property type="project" value="UniProtKB-SubCell"/>
</dbReference>
<dbReference type="GO" id="GO:0004518">
    <property type="term" value="F:nuclease activity"/>
    <property type="evidence" value="ECO:0007669"/>
    <property type="project" value="UniProtKB-KW"/>
</dbReference>
<dbReference type="GO" id="GO:0016787">
    <property type="term" value="F:hydrolase activity"/>
    <property type="evidence" value="ECO:0007669"/>
    <property type="project" value="UniProtKB-KW"/>
</dbReference>
<organism evidence="9 10">
    <name type="scientific">Culter alburnus</name>
    <name type="common">Topmouth culter</name>
    <dbReference type="NCBI Taxonomy" id="194366"/>
    <lineage>
        <taxon>Eukaryota</taxon>
        <taxon>Metazoa</taxon>
        <taxon>Chordata</taxon>
        <taxon>Craniata</taxon>
        <taxon>Vertebrata</taxon>
        <taxon>Euteleostomi</taxon>
        <taxon>Actinopterygii</taxon>
        <taxon>Neopterygii</taxon>
        <taxon>Teleostei</taxon>
        <taxon>Ostariophysi</taxon>
        <taxon>Cypriniformes</taxon>
        <taxon>Xenocyprididae</taxon>
        <taxon>Xenocypridinae</taxon>
        <taxon>Culter</taxon>
    </lineage>
</organism>
<accession>A0AAW2AX09</accession>